<reference evidence="3" key="1">
    <citation type="submission" date="2015-10" db="EMBL/GenBank/DDBJ databases">
        <authorList>
            <person name="Ju K.-S."/>
            <person name="Doroghazi J.R."/>
            <person name="Metcalf W.W."/>
        </authorList>
    </citation>
    <scope>NUCLEOTIDE SEQUENCE [LARGE SCALE GENOMIC DNA]</scope>
    <source>
        <strain evidence="3">NRRL 3151</strain>
    </source>
</reference>
<comment type="caution">
    <text evidence="2">The sequence shown here is derived from an EMBL/GenBank/DDBJ whole genome shotgun (WGS) entry which is preliminary data.</text>
</comment>
<proteinExistence type="predicted"/>
<evidence type="ECO:0000256" key="1">
    <source>
        <dbReference type="SAM" id="Coils"/>
    </source>
</evidence>
<sequence>MSGDNNYYGDSVNMYGGMGNTGIVKNQVTAADPAAVSPALQEAVEELRRLVELLRDQVPAASAQAIDDSLPAIRTDADTAPQDRHRALMAVAGIAATVGAVGQPVLDAVNRILGLLGGQ</sequence>
<keyword evidence="3" id="KW-1185">Reference proteome</keyword>
<feature type="coiled-coil region" evidence="1">
    <location>
        <begin position="37"/>
        <end position="64"/>
    </location>
</feature>
<gene>
    <name evidence="2" type="ORF">ADL12_29490</name>
</gene>
<evidence type="ECO:0000313" key="3">
    <source>
        <dbReference type="Proteomes" id="UP000053923"/>
    </source>
</evidence>
<dbReference type="EMBL" id="LLZG01000345">
    <property type="protein sequence ID" value="KUL28346.1"/>
    <property type="molecule type" value="Genomic_DNA"/>
</dbReference>
<name>A0A117MPB9_9ACTN</name>
<dbReference type="OrthoDB" id="4225947at2"/>
<protein>
    <submittedName>
        <fullName evidence="2">Uncharacterized protein</fullName>
    </submittedName>
</protein>
<accession>A0A117MPB9</accession>
<organism evidence="2 3">
    <name type="scientific">Streptomyces regalis</name>
    <dbReference type="NCBI Taxonomy" id="68262"/>
    <lineage>
        <taxon>Bacteria</taxon>
        <taxon>Bacillati</taxon>
        <taxon>Actinomycetota</taxon>
        <taxon>Actinomycetes</taxon>
        <taxon>Kitasatosporales</taxon>
        <taxon>Streptomycetaceae</taxon>
        <taxon>Streptomyces</taxon>
    </lineage>
</organism>
<dbReference type="RefSeq" id="WP_062707021.1">
    <property type="nucleotide sequence ID" value="NZ_LLZG01000345.1"/>
</dbReference>
<keyword evidence="1" id="KW-0175">Coiled coil</keyword>
<evidence type="ECO:0000313" key="2">
    <source>
        <dbReference type="EMBL" id="KUL28346.1"/>
    </source>
</evidence>
<dbReference type="Proteomes" id="UP000053923">
    <property type="component" value="Unassembled WGS sequence"/>
</dbReference>
<dbReference type="AlphaFoldDB" id="A0A117MPB9"/>